<dbReference type="GO" id="GO:0051287">
    <property type="term" value="F:NAD binding"/>
    <property type="evidence" value="ECO:0007669"/>
    <property type="project" value="InterPro"/>
</dbReference>
<evidence type="ECO:0000259" key="4">
    <source>
        <dbReference type="Pfam" id="PF00389"/>
    </source>
</evidence>
<dbReference type="Pfam" id="PF00389">
    <property type="entry name" value="2-Hacid_dh"/>
    <property type="match status" value="1"/>
</dbReference>
<reference evidence="6" key="1">
    <citation type="submission" date="2022-08" db="EMBL/GenBank/DDBJ databases">
        <title>Complete Genome Sequences of 2 Bosea sp. soil isolates.</title>
        <authorList>
            <person name="Alvarez Arevalo M."/>
            <person name="Sterndorff E.B."/>
            <person name="Faurdal D."/>
            <person name="Joergensen T.S."/>
            <person name="Weber T."/>
        </authorList>
    </citation>
    <scope>NUCLEOTIDE SEQUENCE</scope>
    <source>
        <strain evidence="6">NBC_00436</strain>
    </source>
</reference>
<dbReference type="GO" id="GO:0005829">
    <property type="term" value="C:cytosol"/>
    <property type="evidence" value="ECO:0007669"/>
    <property type="project" value="TreeGrafter"/>
</dbReference>
<feature type="domain" description="D-isomer specific 2-hydroxyacid dehydrogenase NAD-binding" evidence="5">
    <location>
        <begin position="107"/>
        <end position="290"/>
    </location>
</feature>
<keyword evidence="2" id="KW-0520">NAD</keyword>
<dbReference type="SUPFAM" id="SSF52283">
    <property type="entry name" value="Formate/glycerate dehydrogenase catalytic domain-like"/>
    <property type="match status" value="1"/>
</dbReference>
<name>A0A9E7ZJA5_9HYPH</name>
<sequence>MRIVFHGENAASFSHGFAGLVGDKAEIRLLPDHLEAGADQKAYAEAEVIIGVKFDAGLPQPTGLKLFHVPGAGYDMVDLAALPASAAVCNCFGHEQAIAEYVMAGLLARNVPLADADRRLRQGDWAYWAGAPERVHGEIAGQTIGLLGFGHIGKAIAARAKAFEMKVHVANRSAVPASPLVDRSFTLDALAEFCGSVDVVVVSVPFTEETKGILGAAAFAAMRPGAVVINVGRGPTIDEQALFDALKTGRIGGAIIDTWYRYPSAGDSTPLPANLPFHELSNVLMTPHMSGWTSGTISRRQGVIADNIKRRFAGEPLVNVVRASA</sequence>
<dbReference type="InterPro" id="IPR050223">
    <property type="entry name" value="D-isomer_2-hydroxyacid_DH"/>
</dbReference>
<dbReference type="Gene3D" id="3.40.50.720">
    <property type="entry name" value="NAD(P)-binding Rossmann-like Domain"/>
    <property type="match status" value="2"/>
</dbReference>
<dbReference type="EMBL" id="CP102774">
    <property type="protein sequence ID" value="UZF85913.1"/>
    <property type="molecule type" value="Genomic_DNA"/>
</dbReference>
<comment type="similarity">
    <text evidence="3">Belongs to the D-isomer specific 2-hydroxyacid dehydrogenase family.</text>
</comment>
<evidence type="ECO:0000256" key="3">
    <source>
        <dbReference type="RuleBase" id="RU003719"/>
    </source>
</evidence>
<evidence type="ECO:0000256" key="1">
    <source>
        <dbReference type="ARBA" id="ARBA00023002"/>
    </source>
</evidence>
<keyword evidence="1 3" id="KW-0560">Oxidoreductase</keyword>
<dbReference type="InterPro" id="IPR036291">
    <property type="entry name" value="NAD(P)-bd_dom_sf"/>
</dbReference>
<dbReference type="AlphaFoldDB" id="A0A9E7ZJA5"/>
<dbReference type="InterPro" id="IPR006140">
    <property type="entry name" value="D-isomer_DH_NAD-bd"/>
</dbReference>
<accession>A0A9E7ZJA5</accession>
<dbReference type="GO" id="GO:0030267">
    <property type="term" value="F:glyoxylate reductase (NADPH) activity"/>
    <property type="evidence" value="ECO:0007669"/>
    <property type="project" value="TreeGrafter"/>
</dbReference>
<dbReference type="PANTHER" id="PTHR10996">
    <property type="entry name" value="2-HYDROXYACID DEHYDROGENASE-RELATED"/>
    <property type="match status" value="1"/>
</dbReference>
<dbReference type="SUPFAM" id="SSF51735">
    <property type="entry name" value="NAD(P)-binding Rossmann-fold domains"/>
    <property type="match status" value="1"/>
</dbReference>
<dbReference type="CDD" id="cd12165">
    <property type="entry name" value="2-Hacid_dh_6"/>
    <property type="match status" value="1"/>
</dbReference>
<protein>
    <submittedName>
        <fullName evidence="6">2-hydroxyacid dehydrogenase</fullName>
    </submittedName>
</protein>
<dbReference type="PANTHER" id="PTHR10996:SF178">
    <property type="entry name" value="2-HYDROXYACID DEHYDROGENASE YGL185C-RELATED"/>
    <property type="match status" value="1"/>
</dbReference>
<dbReference type="Pfam" id="PF02826">
    <property type="entry name" value="2-Hacid_dh_C"/>
    <property type="match status" value="1"/>
</dbReference>
<evidence type="ECO:0000259" key="5">
    <source>
        <dbReference type="Pfam" id="PF02826"/>
    </source>
</evidence>
<gene>
    <name evidence="6" type="ORF">NWE54_19130</name>
</gene>
<evidence type="ECO:0000313" key="6">
    <source>
        <dbReference type="EMBL" id="UZF85913.1"/>
    </source>
</evidence>
<organism evidence="6">
    <name type="scientific">Bosea sp. NBC_00436</name>
    <dbReference type="NCBI Taxonomy" id="2969620"/>
    <lineage>
        <taxon>Bacteria</taxon>
        <taxon>Pseudomonadati</taxon>
        <taxon>Pseudomonadota</taxon>
        <taxon>Alphaproteobacteria</taxon>
        <taxon>Hyphomicrobiales</taxon>
        <taxon>Boseaceae</taxon>
        <taxon>Bosea</taxon>
    </lineage>
</organism>
<feature type="domain" description="D-isomer specific 2-hydroxyacid dehydrogenase catalytic" evidence="4">
    <location>
        <begin position="62"/>
        <end position="321"/>
    </location>
</feature>
<evidence type="ECO:0000256" key="2">
    <source>
        <dbReference type="ARBA" id="ARBA00023027"/>
    </source>
</evidence>
<dbReference type="GO" id="GO:0016618">
    <property type="term" value="F:hydroxypyruvate reductase [NAD(P)H] activity"/>
    <property type="evidence" value="ECO:0007669"/>
    <property type="project" value="TreeGrafter"/>
</dbReference>
<dbReference type="InterPro" id="IPR006139">
    <property type="entry name" value="D-isomer_2_OHA_DH_cat_dom"/>
</dbReference>
<proteinExistence type="inferred from homology"/>